<dbReference type="Gene3D" id="3.40.50.300">
    <property type="entry name" value="P-loop containing nucleotide triphosphate hydrolases"/>
    <property type="match status" value="7"/>
</dbReference>
<feature type="compositionally biased region" description="Basic and acidic residues" evidence="4">
    <location>
        <begin position="3808"/>
        <end position="3819"/>
    </location>
</feature>
<evidence type="ECO:0000256" key="1">
    <source>
        <dbReference type="ARBA" id="ARBA00010378"/>
    </source>
</evidence>
<dbReference type="Pfam" id="PF13087">
    <property type="entry name" value="AAA_12"/>
    <property type="match status" value="1"/>
</dbReference>
<feature type="region of interest" description="Disordered" evidence="4">
    <location>
        <begin position="1"/>
        <end position="72"/>
    </location>
</feature>
<keyword evidence="2" id="KW-0547">Nucleotide-binding</keyword>
<comment type="similarity">
    <text evidence="1">Belongs to the CbxX/CfxQ family.</text>
</comment>
<proteinExistence type="inferred from homology"/>
<reference evidence="6 7" key="1">
    <citation type="journal article" date="2006" name="Science">
        <title>Phytophthora genome sequences uncover evolutionary origins and mechanisms of pathogenesis.</title>
        <authorList>
            <person name="Tyler B.M."/>
            <person name="Tripathy S."/>
            <person name="Zhang X."/>
            <person name="Dehal P."/>
            <person name="Jiang R.H."/>
            <person name="Aerts A."/>
            <person name="Arredondo F.D."/>
            <person name="Baxter L."/>
            <person name="Bensasson D."/>
            <person name="Beynon J.L."/>
            <person name="Chapman J."/>
            <person name="Damasceno C.M."/>
            <person name="Dorrance A.E."/>
            <person name="Dou D."/>
            <person name="Dickerman A.W."/>
            <person name="Dubchak I.L."/>
            <person name="Garbelotto M."/>
            <person name="Gijzen M."/>
            <person name="Gordon S.G."/>
            <person name="Govers F."/>
            <person name="Grunwald N.J."/>
            <person name="Huang W."/>
            <person name="Ivors K.L."/>
            <person name="Jones R.W."/>
            <person name="Kamoun S."/>
            <person name="Krampis K."/>
            <person name="Lamour K.H."/>
            <person name="Lee M.K."/>
            <person name="McDonald W.H."/>
            <person name="Medina M."/>
            <person name="Meijer H.J."/>
            <person name="Nordberg E.K."/>
            <person name="Maclean D.J."/>
            <person name="Ospina-Giraldo M.D."/>
            <person name="Morris P.F."/>
            <person name="Phuntumart V."/>
            <person name="Putnam N.H."/>
            <person name="Rash S."/>
            <person name="Rose J.K."/>
            <person name="Sakihama Y."/>
            <person name="Salamov A.A."/>
            <person name="Savidor A."/>
            <person name="Scheuring C.F."/>
            <person name="Smith B.M."/>
            <person name="Sobral B.W."/>
            <person name="Terry A."/>
            <person name="Torto-Alalibo T.A."/>
            <person name="Win J."/>
            <person name="Xu Z."/>
            <person name="Zhang H."/>
            <person name="Grigoriev I.V."/>
            <person name="Rokhsar D.S."/>
            <person name="Boore J.L."/>
        </authorList>
    </citation>
    <scope>NUCLEOTIDE SEQUENCE [LARGE SCALE GENOMIC DNA]</scope>
    <source>
        <strain evidence="6 7">P6497</strain>
    </source>
</reference>
<dbReference type="SMART" id="SM00382">
    <property type="entry name" value="AAA"/>
    <property type="match status" value="4"/>
</dbReference>
<gene>
    <name evidence="6" type="ORF">PHYSODRAFT_524554</name>
</gene>
<dbReference type="GO" id="GO:0004386">
    <property type="term" value="F:helicase activity"/>
    <property type="evidence" value="ECO:0007669"/>
    <property type="project" value="InterPro"/>
</dbReference>
<feature type="domain" description="AAA+ ATPase" evidence="5">
    <location>
        <begin position="3229"/>
        <end position="3345"/>
    </location>
</feature>
<dbReference type="InterPro" id="IPR041679">
    <property type="entry name" value="DNA2/NAM7-like_C"/>
</dbReference>
<dbReference type="EMBL" id="JH159160">
    <property type="protein sequence ID" value="EGZ09127.1"/>
    <property type="molecule type" value="Genomic_DNA"/>
</dbReference>
<dbReference type="Proteomes" id="UP000002640">
    <property type="component" value="Unassembled WGS sequence"/>
</dbReference>
<feature type="region of interest" description="Disordered" evidence="4">
    <location>
        <begin position="3750"/>
        <end position="3832"/>
    </location>
</feature>
<protein>
    <recommendedName>
        <fullName evidence="5">AAA+ ATPase domain-containing protein</fullName>
    </recommendedName>
</protein>
<dbReference type="GeneID" id="20660781"/>
<feature type="region of interest" description="Disordered" evidence="4">
    <location>
        <begin position="1109"/>
        <end position="1139"/>
    </location>
</feature>
<keyword evidence="3" id="KW-0067">ATP-binding</keyword>
<dbReference type="InterPro" id="IPR050773">
    <property type="entry name" value="CbxX/CfxQ_RuBisCO_ESX"/>
</dbReference>
<feature type="compositionally biased region" description="Gly residues" evidence="4">
    <location>
        <begin position="25"/>
        <end position="36"/>
    </location>
</feature>
<dbReference type="InterPro" id="IPR058254">
    <property type="entry name" value="zf-CHCC_shd"/>
</dbReference>
<dbReference type="GO" id="GO:0016887">
    <property type="term" value="F:ATP hydrolysis activity"/>
    <property type="evidence" value="ECO:0007669"/>
    <property type="project" value="InterPro"/>
</dbReference>
<dbReference type="KEGG" id="psoj:PHYSODRAFT_524554"/>
<feature type="compositionally biased region" description="Basic and acidic residues" evidence="4">
    <location>
        <begin position="3783"/>
        <end position="3793"/>
    </location>
</feature>
<dbReference type="Gene3D" id="1.10.8.60">
    <property type="match status" value="3"/>
</dbReference>
<organism evidence="6 7">
    <name type="scientific">Phytophthora sojae (strain P6497)</name>
    <name type="common">Soybean stem and root rot agent</name>
    <name type="synonym">Phytophthora megasperma f. sp. glycines</name>
    <dbReference type="NCBI Taxonomy" id="1094619"/>
    <lineage>
        <taxon>Eukaryota</taxon>
        <taxon>Sar</taxon>
        <taxon>Stramenopiles</taxon>
        <taxon>Oomycota</taxon>
        <taxon>Peronosporomycetes</taxon>
        <taxon>Peronosporales</taxon>
        <taxon>Peronosporaceae</taxon>
        <taxon>Phytophthora</taxon>
    </lineage>
</organism>
<feature type="compositionally biased region" description="Basic and acidic residues" evidence="4">
    <location>
        <begin position="3756"/>
        <end position="3772"/>
    </location>
</feature>
<dbReference type="PANTHER" id="PTHR43392">
    <property type="entry name" value="AAA-TYPE ATPASE FAMILY PROTEIN / ANKYRIN REPEAT FAMILY PROTEIN"/>
    <property type="match status" value="1"/>
</dbReference>
<sequence>MAGGRDGGRGGRRGGRQPSGRGRGRGPGNRNQGGGRGRGRGQDNNRNQDPQGRKAFGQGARTGGYRAPKLPLNPSNLQFVRSVLKNCPNHKLKETVEHMHKAWLSSWQGVESLPLDAVKMLLSALTRLPFSASIEPPPLPAISKAVAVLLSQLTQSGESSLDGNDEILEGVELVERVVTRLLKFTWNLKRDDVKDALDEMVAQADSSLSVRQTTHRPVRARLGTLLSEMEKSWVIKVKVREWSEVESKEAALPDWRHPTVAWLADYHNFQPALLPKLQQPRSNEGKVYENTEEYFVTIVKLWIGMTFVEGNNALLPHCTVKMGDKVCDQPLWPFPGKEKLLNCKNSQCDRYAAFICAHRLHSKGFCSKCAAEYQQRLRGPPSKNASTHIYGGFISNVKYDGTLSIEQVESRRPPLTPIHWRTTKRLSSPNLVGVVRLANREASLRTTDEIFWAEITFQGKSNDEYKAREKGRLTLRLLQYLDEPENALMAQNPAVGDAVAIIDCQTFVPEFIPVLIALEKQRQLPVPFQNGALLNLSNEALAFGRIRSEGGDYEGENASDSAEDSDFSAPTQDLIRKVVQFSLLDSIADIRRDPALRVRLEQKLLGLVNGATLDPGQLKSFCEAMMYPVHCTQGPPGTGKSYLGVVVVRALLIVRDLWKQKNREVGDPPILVLSYKNHAIDEFLLDLLRSEPSLDHTPKHTPYFGRYYLGNSFKKLVRIGGGGNEPELEQYRERNVANSDPSVRAVSSRIEKCQELRDQWHKFRDVFAPICEAQTFVARGTKTLSTDDWKIVQAGVPALSEAVATLWALSKALDAGNTEETVPALTEDAGEDSDAQTSPVVFLNLVLKEKPMLTNTDIVRLHKGIKHYDPEIDPREVLYQWISGFRPLPACGYSESADSCLRVCTDGSDFCQEHSCKFSIDGQAFCQDSVAHKRLYCTRHLCSAGKCKNCRLDEAQRFCEDHVCFVCLARGEPAQEAVEDPPRNACEQHPLCWGLDGMCSEVAEPNASYCKAHAEDLYCKWTSKRGEACVDIATTGQYCGKHHAEVVAALTRAAQSSTDKCQAKTRKGKPCKSYPLPGSSFCRDHVGRSSSQVAAKTPELVLPNSGELQASAADSVESQETAPVESPGERPSQSSEVGEFNTGVQDAAADESKAEDDDDLMSSDSDMEDFVDAVQYDNEDEVEESEHLQHMRDVFEVEDDEVEETVEIVDDADEEEKAPWTTPDQTLVLPPEWHWGMALEQRWSALFSVLNLWGDLNAKLQHELSKTLENLKIEHQREVLRANSRVYEGKAVIGGTITGCVSRLEAIRTTNPFAILVEEASEVMEPLLFSCFSSSTRKLEMIGDHMQLQPSVMGLIDFERVNKINISMFERLISAPQGSEVPSSVLSIQRRMRKNICDLTRNFYNEITNIEDHEMCGTKLIGGAKRKVGGAPLLDACEGEGREVPGVSPHIFFWTHTGAQQRASVGLSRVNNQEATMTCKLVQYLVHCGVPAKSIAVLTPYKGQLMLMRKLLMTTYGLRTMTSGRDPKPVPSCFLSTVDRFQGDEADIVIISLVIDGKSRTPFVKLQNRMIVLLSRARLGMYVVGNVEYFGETAHWKQTLQLLENDAEPDNTDANADCTTYSGPRIGPALPICCPAHRTSVKLAKGDYDLKLGFCTVVCSKELSCSHECGLMCHWPQIDKHNKRCAVEVESPCSRHPRVLKCSAVTGSSGNMSIDEALKKYQCDIRVDVSLPCGHDQKMKCHTHIEILSGRDKWPVCTKKAIAPYVYEECKHILQCTCSEFDRYSKGFAPPCSEKVEYTPPCQHTVSLSCHDRQGYVSGVRRLTCQEKVKLALPRCGHETTVSCPTAETLKQWTGEACSTLDFVQEGGSYGPKDYFCKRTVKFQRRCGHHEMVRCERAFELAQSPSRCRESVVVANPECGHECSTTCFEKERLYEKVAQYSSNIDDIDPLEVVNEGDSSNFRNYGLNVQCSHEVTCVRTCGHKATMKCSEARHVTAVCEELVTAELPVCGHVVRLPCHLSKYLVAWQPWQGQTPPLVQFLHDDSVVVDTLPVPGARPAMLRPILKDCVAPVRFRRTTTCGHDIEMKCCDAFKVLQGKQASSPCAIRVLKQLSCGHEVAMKCSDEVETVNCQESVEKPCWNFATCDSKVKVSCKVSADTVQCSNETEWVCPAGHSFQLRLCSRGFPSDCPQCSMSRLDGMIKETHRILSDKKLGLWPPEAARILPGMNGVTHITMSQPSKRDFLIRKMKMLERFKGDQASKAQWSTSLFSAVEFPVFVVLNRKLQSQHIDKFEMKDFGNQQFNGMEVYEATQENFNRIAGTGKASVLFGHLFTVKHLKNPVDLPKNKGKKGAALREWVRRQSSHGYDALYRDAKSGKEGGNWIIWFPYAMFPTHRVDITDSNRGAILDCLPERSQVEQPPQKITFMKPNASASGDEEEEAAVRTQVASILSVEDQDKLRVLAGSVSPLYEQLNVWFPWDGKSLSTGAAEAIPQRMEKTLASKLNFIPSTLANTKNEAPKNPFGGINYLKNVQGQGKLKEDGNLFMALELLAVRKQDTAEVRVKLEEYVAKICAEEGGGYAHPLVIIAVARLAARFSQASSSDVHRKLIELFAKLYPEASAIWLNEPELKHVEPVTSAVNAASAILSGTASVEDRWEALKSQYGCHSEDMEELLHKNVGLKKVKQMAVNLFKSAMMLRQLSAVQRKKNPMSYNYCFMGNPGTGKTTVAKLFARILFDSGIRRTNTFVECTAQQLKDDGAAEFRLKLKKAMGGVLFIDEAYELDPAGDFKGKPIVAELLTAAEDKRDDLSIILAGYEDDIQKKLYAYNDGLKSRFEGVMFEDFDAQDLEVVWDRKAQDRGWEYEKPIAKVACRRLAKAAGRKGFGNARAVLKLLEQASKEAMAREDFDGSLTFKTVDLLGDRPSTNPKLQAVLNEVEEKTGWRKIKDEMKKLVKISDENYERELKGQETVPVCLNRLFLGNPGTGKTTCAGYYGRILKALHFLSNGEVVKKTAGDFIGSHVGESQTKTSQILEASKGKVLVIDEAYNLNDNMYGKQVLDVLVEKVQGTESDDLAVILIGYEREMLEMLRTQNPGLMRRFPPQYAFQFEDYTDHELLDILEWNCAKRNVTCPYDVAEALLKQLALQKTQSNFGNAGAVEQLLKHAMGKAMSRPMVNGMTVLTLEDVGVEKEAQQKDPLELLDKLYRMDDIKEKLSQLRNQMIVADREGSGLPEVGHFVFRGSPGTGKTTVARVMAEILHGMGVLATKKLVETSGLDLTSEYVGQTKKKVTDKLGEAKGGLLFIDEAYELGKGKFGEEAMTTLVAGMTDPTYAGMVIIIAGYPKDMDQMLDRNVGLKSRFTRFIDFPDWEAQDAVVFLSERAETENFEVGGEAVLSLQHTFVELKKLGNFGNGRDAVRMWMELLQCRAQRVVDEPEEEYTITESDAEQAGESLLAARRGSGIPGKGVAADEDPMKLLDGLYRMDQIREQLTRLQMEMAVAEREGSERPEIGHFVFRGSPGTGKTTVARVMAQILHSMRALGTTKLVETSGLDLTGEYLGQTKTKVTEKLVEAKGGLLFIDEAYELGKGTYGEEAMTTLVAAMTDPAYSGMVIVIAGYPKDMDVMLNRNAGLKSRFTRFIDFPDWEPEDGVAFLRAKAEKEGVKLEAEAELVLERTFAALKMLDGFGNGRDAMRVWKEMKQCRATRVFKNDIHEEVRTITAEDAAMAGESIVTARRPPDGPVLSQSSLVTDTSMFKVQEQQPRQEESFSEATEQKEPEEFSFEQEPEEKEAVLEEKVEVEAEEDPDADEDEDRDEKKSKEQRDSGVSDEDWEELERAKEAHAAHLEELRRARDQAKLEEERRRAAAIQEKIRRICPCPAGYTWYKVSGGCTPSVGRSTEQPVHELTRIEWSLHVPVSRGVSVYPTGNTNSHLPIRQNELVHTSLLNDDYFRTQRDSSSR</sequence>
<evidence type="ECO:0000313" key="7">
    <source>
        <dbReference type="Proteomes" id="UP000002640"/>
    </source>
</evidence>
<dbReference type="PRINTS" id="PR00819">
    <property type="entry name" value="CBXCFQXSUPER"/>
</dbReference>
<dbReference type="OMA" id="LSCSHEC"/>
<dbReference type="InterPro" id="IPR000641">
    <property type="entry name" value="CbxX/CfxQ"/>
</dbReference>
<dbReference type="InterPro" id="IPR003593">
    <property type="entry name" value="AAA+_ATPase"/>
</dbReference>
<name>G5A722_PHYSP</name>
<dbReference type="InterPro" id="IPR058255">
    <property type="entry name" value="zf-CHCC_ins"/>
</dbReference>
<dbReference type="Pfam" id="PF00004">
    <property type="entry name" value="AAA"/>
    <property type="match status" value="4"/>
</dbReference>
<dbReference type="CDD" id="cd00009">
    <property type="entry name" value="AAA"/>
    <property type="match status" value="4"/>
</dbReference>
<dbReference type="InterPro" id="IPR041677">
    <property type="entry name" value="DNA2/NAM7_AAA_11"/>
</dbReference>
<keyword evidence="7" id="KW-1185">Reference proteome</keyword>
<feature type="domain" description="AAA+ ATPase" evidence="5">
    <location>
        <begin position="3504"/>
        <end position="3624"/>
    </location>
</feature>
<dbReference type="InParanoid" id="G5A722"/>
<dbReference type="InterPro" id="IPR003959">
    <property type="entry name" value="ATPase_AAA_core"/>
</dbReference>
<feature type="compositionally biased region" description="Acidic residues" evidence="4">
    <location>
        <begin position="3794"/>
        <end position="3807"/>
    </location>
</feature>
<dbReference type="Pfam" id="PF26600">
    <property type="entry name" value="zf-CHCC_shd"/>
    <property type="match status" value="6"/>
</dbReference>
<evidence type="ECO:0000259" key="5">
    <source>
        <dbReference type="SMART" id="SM00382"/>
    </source>
</evidence>
<dbReference type="FunFam" id="3.40.50.300:FF:000216">
    <property type="entry name" value="Type VII secretion ATPase EccA"/>
    <property type="match status" value="2"/>
</dbReference>
<dbReference type="CDD" id="cd18808">
    <property type="entry name" value="SF1_C_Upf1"/>
    <property type="match status" value="1"/>
</dbReference>
<evidence type="ECO:0000313" key="6">
    <source>
        <dbReference type="EMBL" id="EGZ09127.1"/>
    </source>
</evidence>
<accession>G5A722</accession>
<evidence type="ECO:0000256" key="3">
    <source>
        <dbReference type="ARBA" id="ARBA00022840"/>
    </source>
</evidence>
<dbReference type="SUPFAM" id="SSF52540">
    <property type="entry name" value="P-loop containing nucleoside triphosphate hydrolases"/>
    <property type="match status" value="5"/>
</dbReference>
<dbReference type="InterPro" id="IPR027417">
    <property type="entry name" value="P-loop_NTPase"/>
</dbReference>
<feature type="region of interest" description="Disordered" evidence="4">
    <location>
        <begin position="1145"/>
        <end position="1164"/>
    </location>
</feature>
<dbReference type="Pfam" id="PF13086">
    <property type="entry name" value="AAA_11"/>
    <property type="match status" value="1"/>
</dbReference>
<evidence type="ECO:0000256" key="4">
    <source>
        <dbReference type="SAM" id="MobiDB-lite"/>
    </source>
</evidence>
<dbReference type="Pfam" id="PF17866">
    <property type="entry name" value="AAA_lid_6"/>
    <property type="match status" value="1"/>
</dbReference>
<dbReference type="RefSeq" id="XP_009535760.1">
    <property type="nucleotide sequence ID" value="XM_009537465.1"/>
</dbReference>
<dbReference type="PANTHER" id="PTHR43392:SF2">
    <property type="entry name" value="AAA-TYPE ATPASE FAMILY PROTEIN _ ANKYRIN REPEAT FAMILY PROTEIN"/>
    <property type="match status" value="1"/>
</dbReference>
<dbReference type="GO" id="GO:0005524">
    <property type="term" value="F:ATP binding"/>
    <property type="evidence" value="ECO:0007669"/>
    <property type="project" value="UniProtKB-KW"/>
</dbReference>
<evidence type="ECO:0000256" key="2">
    <source>
        <dbReference type="ARBA" id="ARBA00022741"/>
    </source>
</evidence>
<feature type="compositionally biased region" description="Acidic residues" evidence="4">
    <location>
        <begin position="1153"/>
        <end position="1164"/>
    </location>
</feature>
<dbReference type="FunFam" id="3.40.50.300:FF:002109">
    <property type="entry name" value="ABC transporter B family member 2"/>
    <property type="match status" value="1"/>
</dbReference>
<feature type="domain" description="AAA+ ATPase" evidence="5">
    <location>
        <begin position="2708"/>
        <end position="2841"/>
    </location>
</feature>
<feature type="compositionally biased region" description="Acidic residues" evidence="4">
    <location>
        <begin position="3773"/>
        <end position="3782"/>
    </location>
</feature>
<dbReference type="InterPro" id="IPR047187">
    <property type="entry name" value="SF1_C_Upf1"/>
</dbReference>
<dbReference type="InterPro" id="IPR041627">
    <property type="entry name" value="AAA_lid_6"/>
</dbReference>
<feature type="domain" description="AAA+ ATPase" evidence="5">
    <location>
        <begin position="2970"/>
        <end position="3097"/>
    </location>
</feature>
<dbReference type="Pfam" id="PF26601">
    <property type="entry name" value="zf-CHCC_ins"/>
    <property type="match status" value="3"/>
</dbReference>